<comment type="caution">
    <text evidence="2">The sequence shown here is derived from an EMBL/GenBank/DDBJ whole genome shotgun (WGS) entry which is preliminary data.</text>
</comment>
<evidence type="ECO:0000313" key="2">
    <source>
        <dbReference type="EMBL" id="KKL75700.1"/>
    </source>
</evidence>
<accession>A0A0F9H239</accession>
<dbReference type="EMBL" id="LAZR01024274">
    <property type="protein sequence ID" value="KKL75700.1"/>
    <property type="molecule type" value="Genomic_DNA"/>
</dbReference>
<organism evidence="2">
    <name type="scientific">marine sediment metagenome</name>
    <dbReference type="NCBI Taxonomy" id="412755"/>
    <lineage>
        <taxon>unclassified sequences</taxon>
        <taxon>metagenomes</taxon>
        <taxon>ecological metagenomes</taxon>
    </lineage>
</organism>
<proteinExistence type="predicted"/>
<reference evidence="2" key="1">
    <citation type="journal article" date="2015" name="Nature">
        <title>Complex archaea that bridge the gap between prokaryotes and eukaryotes.</title>
        <authorList>
            <person name="Spang A."/>
            <person name="Saw J.H."/>
            <person name="Jorgensen S.L."/>
            <person name="Zaremba-Niedzwiedzka K."/>
            <person name="Martijn J."/>
            <person name="Lind A.E."/>
            <person name="van Eijk R."/>
            <person name="Schleper C."/>
            <person name="Guy L."/>
            <person name="Ettema T.J."/>
        </authorList>
    </citation>
    <scope>NUCLEOTIDE SEQUENCE</scope>
</reference>
<dbReference type="EMBL" id="LAZR01054463">
    <property type="protein sequence ID" value="KKK78502.1"/>
    <property type="molecule type" value="Genomic_DNA"/>
</dbReference>
<evidence type="ECO:0000313" key="1">
    <source>
        <dbReference type="EMBL" id="KKK78502.1"/>
    </source>
</evidence>
<gene>
    <name evidence="2" type="ORF">LCGC14_2052250</name>
    <name evidence="1" type="ORF">LCGC14_2842920</name>
</gene>
<sequence>MDSIQLLNELAAEAERDGLPVTAEGCREVAREIERLNLELAEGKFREEAVCGYCSHSGSLMLTEIERLRSQVELEKRNVQYRDEILGLCPDGDRHASLVSTIEQLRAFLATMPHGLGQYEDWKSKHLEATEAAGKDGEG</sequence>
<dbReference type="AlphaFoldDB" id="A0A0F9H239"/>
<protein>
    <submittedName>
        <fullName evidence="2">Uncharacterized protein</fullName>
    </submittedName>
</protein>
<name>A0A0F9H239_9ZZZZ</name>